<keyword evidence="1" id="KW-0732">Signal</keyword>
<evidence type="ECO:0000256" key="1">
    <source>
        <dbReference type="SAM" id="SignalP"/>
    </source>
</evidence>
<dbReference type="OrthoDB" id="532473at2"/>
<reference evidence="2" key="2">
    <citation type="submission" date="2019-11" db="EMBL/GenBank/DDBJ databases">
        <title>Improved Assembly of Tolypothrix boutellei genome.</title>
        <authorList>
            <person name="Sarangi A.N."/>
            <person name="Mukherjee M."/>
            <person name="Ghosh S."/>
            <person name="Singh D."/>
            <person name="Das A."/>
            <person name="Kant S."/>
            <person name="Prusty A."/>
            <person name="Tripathy S."/>
        </authorList>
    </citation>
    <scope>NUCLEOTIDE SEQUENCE</scope>
    <source>
        <strain evidence="2">VB521301</strain>
    </source>
</reference>
<name>A0A0C1QXM4_9CYAN</name>
<evidence type="ECO:0000313" key="4">
    <source>
        <dbReference type="Proteomes" id="UP000029738"/>
    </source>
</evidence>
<gene>
    <name evidence="3" type="ORF">DA73_0228075</name>
    <name evidence="2" type="ORF">DA73_0400039270</name>
</gene>
<dbReference type="Proteomes" id="UP000029738">
    <property type="component" value="Unassembled WGS sequence"/>
</dbReference>
<proteinExistence type="predicted"/>
<comment type="caution">
    <text evidence="3">The sequence shown here is derived from an EMBL/GenBank/DDBJ whole genome shotgun (WGS) entry which is preliminary data.</text>
</comment>
<reference evidence="3" key="1">
    <citation type="journal article" date="2015" name="Genome Announc.">
        <title>Draft Genome Sequence of Tolypothrix boutellei Strain VB521301.</title>
        <authorList>
            <person name="Chandrababunaidu M.M."/>
            <person name="Singh D."/>
            <person name="Sen D."/>
            <person name="Bhan S."/>
            <person name="Das S."/>
            <person name="Gupta A."/>
            <person name="Adhikary S.P."/>
            <person name="Tripathy S."/>
        </authorList>
    </citation>
    <scope>NUCLEOTIDE SEQUENCE</scope>
    <source>
        <strain evidence="3">VB521301</strain>
    </source>
</reference>
<evidence type="ECO:0000313" key="2">
    <source>
        <dbReference type="EMBL" id="KAF3884011.1"/>
    </source>
</evidence>
<feature type="signal peptide" evidence="1">
    <location>
        <begin position="1"/>
        <end position="27"/>
    </location>
</feature>
<dbReference type="EMBL" id="JHEG02000058">
    <property type="protein sequence ID" value="KIE08438.1"/>
    <property type="molecule type" value="Genomic_DNA"/>
</dbReference>
<dbReference type="AlphaFoldDB" id="A0A0C1QXM4"/>
<organism evidence="3">
    <name type="scientific">Tolypothrix bouteillei VB521301</name>
    <dbReference type="NCBI Taxonomy" id="1479485"/>
    <lineage>
        <taxon>Bacteria</taxon>
        <taxon>Bacillati</taxon>
        <taxon>Cyanobacteriota</taxon>
        <taxon>Cyanophyceae</taxon>
        <taxon>Nostocales</taxon>
        <taxon>Tolypothrichaceae</taxon>
        <taxon>Tolypothrix</taxon>
    </lineage>
</organism>
<protein>
    <submittedName>
        <fullName evidence="3">Uncharacterized protein</fullName>
    </submittedName>
</protein>
<feature type="chain" id="PRO_5036532838" evidence="1">
    <location>
        <begin position="28"/>
        <end position="104"/>
    </location>
</feature>
<sequence>MNMSILKHLSLVVILTLSFSIMLPAHASFCHNDNGHQICIIDIKRSAKNYWEYRAVMSVDGVKKPVEVYNCRDRLKIQKDGTALPFTKNDPGELICKFFRKKYN</sequence>
<evidence type="ECO:0000313" key="3">
    <source>
        <dbReference type="EMBL" id="KIE08438.1"/>
    </source>
</evidence>
<dbReference type="STRING" id="1479485.DA73_0228075"/>
<dbReference type="EMBL" id="JHEG04000002">
    <property type="protein sequence ID" value="KAF3884011.1"/>
    <property type="molecule type" value="Genomic_DNA"/>
</dbReference>
<keyword evidence="4" id="KW-1185">Reference proteome</keyword>
<accession>A0A0C1QXM4</accession>